<evidence type="ECO:0000256" key="3">
    <source>
        <dbReference type="ARBA" id="ARBA00022525"/>
    </source>
</evidence>
<dbReference type="Gene3D" id="1.10.238.20">
    <property type="entry name" value="Pheromone/general odorant binding protein domain"/>
    <property type="match status" value="4"/>
</dbReference>
<dbReference type="GO" id="GO:0007608">
    <property type="term" value="P:sensory perception of smell"/>
    <property type="evidence" value="ECO:0007669"/>
    <property type="project" value="TreeGrafter"/>
</dbReference>
<dbReference type="AlphaFoldDB" id="A0A834ID87"/>
<evidence type="ECO:0000256" key="7">
    <source>
        <dbReference type="SAM" id="SignalP"/>
    </source>
</evidence>
<dbReference type="OrthoDB" id="8194670at2759"/>
<comment type="caution">
    <text evidence="8">The sequence shown here is derived from an EMBL/GenBank/DDBJ whole genome shotgun (WGS) entry which is preliminary data.</text>
</comment>
<reference evidence="8" key="1">
    <citation type="submission" date="2020-08" db="EMBL/GenBank/DDBJ databases">
        <title>Genome sequencing and assembly of the red palm weevil Rhynchophorus ferrugineus.</title>
        <authorList>
            <person name="Dias G.B."/>
            <person name="Bergman C.M."/>
            <person name="Manee M."/>
        </authorList>
    </citation>
    <scope>NUCLEOTIDE SEQUENCE</scope>
    <source>
        <strain evidence="8">AA-2017</strain>
        <tissue evidence="8">Whole larva</tissue>
    </source>
</reference>
<keyword evidence="3" id="KW-0964">Secreted</keyword>
<name>A0A834ID87_RHYFE</name>
<proteinExistence type="inferred from homology"/>
<dbReference type="PANTHER" id="PTHR11857:SF43">
    <property type="entry name" value="GEO07291P1-RELATED"/>
    <property type="match status" value="1"/>
</dbReference>
<dbReference type="InterPro" id="IPR036728">
    <property type="entry name" value="PBP_GOBP_sf"/>
</dbReference>
<evidence type="ECO:0000256" key="5">
    <source>
        <dbReference type="ARBA" id="ARBA00023180"/>
    </source>
</evidence>
<feature type="chain" id="PRO_5032974088" description="Odorant binding protein" evidence="7">
    <location>
        <begin position="19"/>
        <end position="500"/>
    </location>
</feature>
<dbReference type="GO" id="GO:0005549">
    <property type="term" value="F:odorant binding"/>
    <property type="evidence" value="ECO:0007669"/>
    <property type="project" value="InterPro"/>
</dbReference>
<comment type="similarity">
    <text evidence="2">Belongs to the PBP/GOBP family.</text>
</comment>
<dbReference type="Pfam" id="PF01395">
    <property type="entry name" value="PBP_GOBP"/>
    <property type="match status" value="4"/>
</dbReference>
<sequence length="500" mass="56582">MKPLVLCCVVLGVFQVWGAPLNNEQKDKLKAYHQDCLAQSKVNEDIVQQSRKGVISDDPAFKTYLNCFSQKVGFQNADGAVQKEVFEQKIGKNLEDAALLKKLVDQCAVDKENAVETSYYIAKCLRDVAPNLEIFKVDPDVVYLPNEVAQKVSLIHKDCAAQFNFDDQEIENARKHNTIFNDHKYEPYFHCFLKRQGFLNADGQVNKDGFEKNLGRVIDDQAVLDGLVSKCAAQQETPESTSFFVAKCLHENLPIYVELFPKEIPVSDEIAKIILQHGRECIQETGVDRELVQKTREGIFEEDPKLKEFAFCMGKKAGFIDDAGEPQLDVMRQKTGQLLKDPVVVEKLVKECGVKKETPQETAFYASMCFSKNSPGKLSITRFGVLSSAQKEKGQKLIKECSQESRVPKELVLKARKGDFVDDPLLKQYFYCISRKANVLSEEGEFNAETIRKDLTELFNAEEAEKLLEKCSKKHDTPLNTSFESFRCFYNSAPEVAPVF</sequence>
<comment type="function">
    <text evidence="6">May be a carrier protein for lipids.</text>
</comment>
<dbReference type="CDD" id="cd23992">
    <property type="entry name" value="PBP_GOBP"/>
    <property type="match status" value="4"/>
</dbReference>
<evidence type="ECO:0000256" key="1">
    <source>
        <dbReference type="ARBA" id="ARBA00004613"/>
    </source>
</evidence>
<keyword evidence="4 7" id="KW-0732">Signal</keyword>
<gene>
    <name evidence="8" type="ORF">GWI33_008208</name>
</gene>
<evidence type="ECO:0000313" key="9">
    <source>
        <dbReference type="Proteomes" id="UP000625711"/>
    </source>
</evidence>
<organism evidence="8 9">
    <name type="scientific">Rhynchophorus ferrugineus</name>
    <name type="common">Red palm weevil</name>
    <name type="synonym">Curculio ferrugineus</name>
    <dbReference type="NCBI Taxonomy" id="354439"/>
    <lineage>
        <taxon>Eukaryota</taxon>
        <taxon>Metazoa</taxon>
        <taxon>Ecdysozoa</taxon>
        <taxon>Arthropoda</taxon>
        <taxon>Hexapoda</taxon>
        <taxon>Insecta</taxon>
        <taxon>Pterygota</taxon>
        <taxon>Neoptera</taxon>
        <taxon>Endopterygota</taxon>
        <taxon>Coleoptera</taxon>
        <taxon>Polyphaga</taxon>
        <taxon>Cucujiformia</taxon>
        <taxon>Curculionidae</taxon>
        <taxon>Dryophthorinae</taxon>
        <taxon>Rhynchophorus</taxon>
    </lineage>
</organism>
<evidence type="ECO:0000256" key="6">
    <source>
        <dbReference type="ARBA" id="ARBA00056866"/>
    </source>
</evidence>
<dbReference type="Proteomes" id="UP000625711">
    <property type="component" value="Unassembled WGS sequence"/>
</dbReference>
<accession>A0A834ID87</accession>
<evidence type="ECO:0000313" key="8">
    <source>
        <dbReference type="EMBL" id="KAF7278589.1"/>
    </source>
</evidence>
<evidence type="ECO:0000256" key="4">
    <source>
        <dbReference type="ARBA" id="ARBA00022729"/>
    </source>
</evidence>
<dbReference type="FunFam" id="1.10.238.20:FF:000001">
    <property type="entry name" value="General odorant-binding protein lush"/>
    <property type="match status" value="3"/>
</dbReference>
<keyword evidence="5" id="KW-0325">Glycoprotein</keyword>
<protein>
    <recommendedName>
        <fullName evidence="10">Odorant binding protein</fullName>
    </recommendedName>
</protein>
<dbReference type="EMBL" id="JAACXV010000396">
    <property type="protein sequence ID" value="KAF7278589.1"/>
    <property type="molecule type" value="Genomic_DNA"/>
</dbReference>
<dbReference type="SMART" id="SM00708">
    <property type="entry name" value="PhBP"/>
    <property type="match status" value="4"/>
</dbReference>
<dbReference type="PANTHER" id="PTHR11857">
    <property type="entry name" value="ODORANT BINDING PROTEIN-RELATED"/>
    <property type="match status" value="1"/>
</dbReference>
<dbReference type="GO" id="GO:0005615">
    <property type="term" value="C:extracellular space"/>
    <property type="evidence" value="ECO:0007669"/>
    <property type="project" value="TreeGrafter"/>
</dbReference>
<keyword evidence="9" id="KW-1185">Reference proteome</keyword>
<dbReference type="InterPro" id="IPR006170">
    <property type="entry name" value="PBP/GOBP"/>
</dbReference>
<comment type="subcellular location">
    <subcellularLocation>
        <location evidence="1">Secreted</location>
    </subcellularLocation>
</comment>
<feature type="signal peptide" evidence="7">
    <location>
        <begin position="1"/>
        <end position="18"/>
    </location>
</feature>
<evidence type="ECO:0000256" key="2">
    <source>
        <dbReference type="ARBA" id="ARBA00008098"/>
    </source>
</evidence>
<evidence type="ECO:0008006" key="10">
    <source>
        <dbReference type="Google" id="ProtNLM"/>
    </source>
</evidence>
<dbReference type="SUPFAM" id="SSF47565">
    <property type="entry name" value="Insect pheromone/odorant-binding proteins"/>
    <property type="match status" value="4"/>
</dbReference>